<dbReference type="InterPro" id="IPR051082">
    <property type="entry name" value="Pentapeptide-BTB/POZ_domain"/>
</dbReference>
<name>A0A5A9YY94_9RHOB</name>
<dbReference type="SUPFAM" id="SSF141571">
    <property type="entry name" value="Pentapeptide repeat-like"/>
    <property type="match status" value="1"/>
</dbReference>
<dbReference type="Gene3D" id="2.160.20.80">
    <property type="entry name" value="E3 ubiquitin-protein ligase SopA"/>
    <property type="match status" value="1"/>
</dbReference>
<feature type="transmembrane region" description="Helical" evidence="1">
    <location>
        <begin position="30"/>
        <end position="54"/>
    </location>
</feature>
<dbReference type="PANTHER" id="PTHR14136:SF17">
    <property type="entry name" value="BTB_POZ DOMAIN-CONTAINING PROTEIN KCTD9"/>
    <property type="match status" value="1"/>
</dbReference>
<dbReference type="AlphaFoldDB" id="A0A5A9YY94"/>
<evidence type="ECO:0000256" key="1">
    <source>
        <dbReference type="SAM" id="Phobius"/>
    </source>
</evidence>
<accession>A0A5A9YY94</accession>
<proteinExistence type="predicted"/>
<evidence type="ECO:0000313" key="2">
    <source>
        <dbReference type="EMBL" id="KAA0909842.1"/>
    </source>
</evidence>
<feature type="transmembrane region" description="Helical" evidence="1">
    <location>
        <begin position="60"/>
        <end position="82"/>
    </location>
</feature>
<dbReference type="PANTHER" id="PTHR14136">
    <property type="entry name" value="BTB_POZ DOMAIN-CONTAINING PROTEIN KCTD9"/>
    <property type="match status" value="1"/>
</dbReference>
<sequence length="554" mass="60762">MDDKQPKDLLDWMALSKAPDWRVARPLGPLVALFLALLIAGAYAAAFFLIYGVLFGRGEASLGTGALIAALLGAPFVIWGTVLKHQTVRYQKEGHITDRINKAVEQLGAEKTVKKDGDETTKPNIEVRIGAILSLERIAQDSTSHDNGRDHVRVMEILCAYIRENSNARKPVDFPLIDWEPLKADATEEERTAHLEWRKARFGNIVDSNAREWAQSLPKPRTDVQLALTVIGRRNAQQRRVEAAWPDPPTETTVWPFDSDFARLPDDPGADALSKAELDAFMASLREWKATLDAYRGYRLDLSGANLQRADMAAKQPDGSDAVFAGAQLTEARMEGVVLVGARMVGATLGGTRMEGINFVGTRMEGATLGEARMEGAALGGARMEGAALGGARMEGADLWGVRMEGGVLFEARMEGGLLFEARMEGAGLSKARMEGAGLFGARMEGADFSEARMDSHTGLHDAKLQGAALRNVDYSSVGITQEQVDATFGDASVTLPKRITRPVHWPDWELPNRPIHRIGWELPPFDETTFYTQWRKWLSNPATYTPPPKPTSN</sequence>
<dbReference type="Proteomes" id="UP000325291">
    <property type="component" value="Unassembled WGS sequence"/>
</dbReference>
<organism evidence="2 3">
    <name type="scientific">Aquicoccus porphyridii</name>
    <dbReference type="NCBI Taxonomy" id="1852029"/>
    <lineage>
        <taxon>Bacteria</taxon>
        <taxon>Pseudomonadati</taxon>
        <taxon>Pseudomonadota</taxon>
        <taxon>Alphaproteobacteria</taxon>
        <taxon>Rhodobacterales</taxon>
        <taxon>Paracoccaceae</taxon>
        <taxon>Aquicoccus</taxon>
    </lineage>
</organism>
<dbReference type="Pfam" id="PF00805">
    <property type="entry name" value="Pentapeptide"/>
    <property type="match status" value="3"/>
</dbReference>
<dbReference type="RefSeq" id="WP_111366541.1">
    <property type="nucleotide sequence ID" value="NZ_VINQ01000023.1"/>
</dbReference>
<reference evidence="2 3" key="1">
    <citation type="submission" date="2019-07" db="EMBL/GenBank/DDBJ databases">
        <title>Aquicoccus porphyridii gen. nov., sp. nov., isolated from a small marine red alga, Porphyridium marinum.</title>
        <authorList>
            <person name="Liu L."/>
        </authorList>
    </citation>
    <scope>NUCLEOTIDE SEQUENCE [LARGE SCALE GENOMIC DNA]</scope>
    <source>
        <strain evidence="2 3">L1 8-17</strain>
    </source>
</reference>
<dbReference type="InterPro" id="IPR001646">
    <property type="entry name" value="5peptide_repeat"/>
</dbReference>
<dbReference type="EMBL" id="VINQ01000023">
    <property type="protein sequence ID" value="KAA0909842.1"/>
    <property type="molecule type" value="Genomic_DNA"/>
</dbReference>
<keyword evidence="1" id="KW-1133">Transmembrane helix</keyword>
<gene>
    <name evidence="2" type="ORF">FLO80_19485</name>
</gene>
<keyword evidence="1" id="KW-0472">Membrane</keyword>
<protein>
    <submittedName>
        <fullName evidence="2">Pentapeptide repeat-containing protein</fullName>
    </submittedName>
</protein>
<evidence type="ECO:0000313" key="3">
    <source>
        <dbReference type="Proteomes" id="UP000325291"/>
    </source>
</evidence>
<comment type="caution">
    <text evidence="2">The sequence shown here is derived from an EMBL/GenBank/DDBJ whole genome shotgun (WGS) entry which is preliminary data.</text>
</comment>
<keyword evidence="3" id="KW-1185">Reference proteome</keyword>
<keyword evidence="1" id="KW-0812">Transmembrane</keyword>